<feature type="non-terminal residue" evidence="2">
    <location>
        <position position="1"/>
    </location>
</feature>
<proteinExistence type="predicted"/>
<keyword evidence="1" id="KW-0812">Transmembrane</keyword>
<evidence type="ECO:0000313" key="3">
    <source>
        <dbReference type="Proteomes" id="UP001174909"/>
    </source>
</evidence>
<feature type="transmembrane region" description="Helical" evidence="1">
    <location>
        <begin position="109"/>
        <end position="133"/>
    </location>
</feature>
<evidence type="ECO:0000313" key="2">
    <source>
        <dbReference type="EMBL" id="CAI8055423.1"/>
    </source>
</evidence>
<keyword evidence="1" id="KW-1133">Transmembrane helix</keyword>
<organism evidence="2 3">
    <name type="scientific">Geodia barretti</name>
    <name type="common">Barrett's horny sponge</name>
    <dbReference type="NCBI Taxonomy" id="519541"/>
    <lineage>
        <taxon>Eukaryota</taxon>
        <taxon>Metazoa</taxon>
        <taxon>Porifera</taxon>
        <taxon>Demospongiae</taxon>
        <taxon>Heteroscleromorpha</taxon>
        <taxon>Tetractinellida</taxon>
        <taxon>Astrophorina</taxon>
        <taxon>Geodiidae</taxon>
        <taxon>Geodia</taxon>
    </lineage>
</organism>
<name>A0AA35TVT7_GEOBA</name>
<gene>
    <name evidence="2" type="ORF">GBAR_LOCUS30269</name>
</gene>
<evidence type="ECO:0000256" key="1">
    <source>
        <dbReference type="SAM" id="Phobius"/>
    </source>
</evidence>
<sequence>TLFHDSNLRTLSTEIIKPSISKCRYFGCYGAARGFYYYTFSEVSCTSVAGFVASKPESAIAVSTLQQDSRFTSVQSKNSQAISGSYTILMSPSYTSTSDVTVQQGLEKYWLYMLLLMIALLVGCGGLLGVVIIRHCRRRSDIRSNRWSSHMWNLSGVSTLTALTEKAFRTFETASINSEHTTYEEIVYAL</sequence>
<comment type="caution">
    <text evidence="2">The sequence shown here is derived from an EMBL/GenBank/DDBJ whole genome shotgun (WGS) entry which is preliminary data.</text>
</comment>
<keyword evidence="1" id="KW-0472">Membrane</keyword>
<dbReference type="Proteomes" id="UP001174909">
    <property type="component" value="Unassembled WGS sequence"/>
</dbReference>
<accession>A0AA35TVT7</accession>
<protein>
    <submittedName>
        <fullName evidence="2">Uncharacterized protein</fullName>
    </submittedName>
</protein>
<reference evidence="2" key="1">
    <citation type="submission" date="2023-03" db="EMBL/GenBank/DDBJ databases">
        <authorList>
            <person name="Steffen K."/>
            <person name="Cardenas P."/>
        </authorList>
    </citation>
    <scope>NUCLEOTIDE SEQUENCE</scope>
</reference>
<keyword evidence="3" id="KW-1185">Reference proteome</keyword>
<dbReference type="EMBL" id="CASHTH010004279">
    <property type="protein sequence ID" value="CAI8055423.1"/>
    <property type="molecule type" value="Genomic_DNA"/>
</dbReference>
<dbReference type="AlphaFoldDB" id="A0AA35TVT7"/>